<reference evidence="6 7" key="1">
    <citation type="journal article" date="2020" name="Genomics">
        <title>Complete, high-quality genomes from long-read metagenomic sequencing of two wolf lichen thalli reveals enigmatic genome architecture.</title>
        <authorList>
            <person name="McKenzie S.K."/>
            <person name="Walston R.F."/>
            <person name="Allen J.L."/>
        </authorList>
    </citation>
    <scope>NUCLEOTIDE SEQUENCE [LARGE SCALE GENOMIC DNA]</scope>
    <source>
        <strain evidence="6">WasteWater2</strain>
    </source>
</reference>
<name>A0A8H6L4R9_9LECA</name>
<evidence type="ECO:0000256" key="1">
    <source>
        <dbReference type="ARBA" id="ARBA00005466"/>
    </source>
</evidence>
<keyword evidence="2" id="KW-0285">Flavoprotein</keyword>
<dbReference type="SUPFAM" id="SSF56176">
    <property type="entry name" value="FAD-binding/transporter-associated domain-like"/>
    <property type="match status" value="1"/>
</dbReference>
<dbReference type="Pfam" id="PF01565">
    <property type="entry name" value="FAD_binding_4"/>
    <property type="match status" value="1"/>
</dbReference>
<dbReference type="GO" id="GO:0071949">
    <property type="term" value="F:FAD binding"/>
    <property type="evidence" value="ECO:0007669"/>
    <property type="project" value="InterPro"/>
</dbReference>
<keyword evidence="4" id="KW-0560">Oxidoreductase</keyword>
<dbReference type="AlphaFoldDB" id="A0A8H6L4R9"/>
<organism evidence="6 7">
    <name type="scientific">Letharia columbiana</name>
    <dbReference type="NCBI Taxonomy" id="112416"/>
    <lineage>
        <taxon>Eukaryota</taxon>
        <taxon>Fungi</taxon>
        <taxon>Dikarya</taxon>
        <taxon>Ascomycota</taxon>
        <taxon>Pezizomycotina</taxon>
        <taxon>Lecanoromycetes</taxon>
        <taxon>OSLEUM clade</taxon>
        <taxon>Lecanoromycetidae</taxon>
        <taxon>Lecanorales</taxon>
        <taxon>Lecanorineae</taxon>
        <taxon>Parmeliaceae</taxon>
        <taxon>Letharia</taxon>
    </lineage>
</organism>
<comment type="caution">
    <text evidence="6">The sequence shown here is derived from an EMBL/GenBank/DDBJ whole genome shotgun (WGS) entry which is preliminary data.</text>
</comment>
<evidence type="ECO:0000256" key="2">
    <source>
        <dbReference type="ARBA" id="ARBA00022630"/>
    </source>
</evidence>
<dbReference type="Proteomes" id="UP000578531">
    <property type="component" value="Unassembled WGS sequence"/>
</dbReference>
<dbReference type="GeneID" id="59287803"/>
<sequence>MTAALRSLGNAATTTPSTFDELLDSLGSLGQGKEVTTFSSNGHLVTAGTTSAGSSCARTCNLLSTIFPNTTSQIGSPSYNQQETTYWSNQQAETQPTCRIQPQSALQVSASLLITKSFNCQFAVKSGGHAMFAGASNIQDGLTIDLANLNQIQVSQDKTLTHVGAGNRWVDVYSQLDQQQLSVIGGRVAGIGVGGLTLGGGISFFSGRHGLACDNVRNYEVVLANASIANVNHTSYPDLYFALRGGGNNFGIVTRFDLETFPQGPMWGGARTYPITAAASLISAFDNFAANSPSDPDAALILAFYYYNGTYYGSTDMEYAHAVVDPAIFRELTGVTSLASTTRIANLTDLTLEFEASNPSGFRETYFTATFKPSAVLEREILDIYIGEVEGIKDAEGLLPAVVFQPITKDVISYFSKNGGNALGIAESDGPLILVDIAISWSSPSDDDRIMAAASSFIDRSTAAAKGMGLDYKFIYQNYAAQGQDVFDGYGEANKQRLIEISENSIGSTDATVIDLAEDLAECRMWGGDGWNLAFGQLACGFLNAGLFGGLEAAGKVWLGSWVELLPQAAAHPARTRGVSGLLSPPCRVDCAPLIGSILMVSVGAEPMMSDDGGRCMLQKEVAQIAAAICKKDPPQLIRTESGRAGLYSTFWRKGNWYLNESVQ</sequence>
<dbReference type="PANTHER" id="PTHR42973:SF34">
    <property type="entry name" value="FAD BINDING DOMAIN PROTEIN (AFU_ORTHOLOGUE AFUA_3G02770)"/>
    <property type="match status" value="1"/>
</dbReference>
<dbReference type="InterPro" id="IPR036318">
    <property type="entry name" value="FAD-bd_PCMH-like_sf"/>
</dbReference>
<gene>
    <name evidence="6" type="ORF">HO173_006142</name>
</gene>
<dbReference type="EMBL" id="JACCJC010000024">
    <property type="protein sequence ID" value="KAF6235459.1"/>
    <property type="molecule type" value="Genomic_DNA"/>
</dbReference>
<evidence type="ECO:0000259" key="5">
    <source>
        <dbReference type="PROSITE" id="PS51387"/>
    </source>
</evidence>
<evidence type="ECO:0000256" key="4">
    <source>
        <dbReference type="ARBA" id="ARBA00023002"/>
    </source>
</evidence>
<feature type="domain" description="FAD-binding PCMH-type" evidence="5">
    <location>
        <begin position="92"/>
        <end position="263"/>
    </location>
</feature>
<dbReference type="InterPro" id="IPR006094">
    <property type="entry name" value="Oxid_FAD_bind_N"/>
</dbReference>
<protein>
    <recommendedName>
        <fullName evidence="5">FAD-binding PCMH-type domain-containing protein</fullName>
    </recommendedName>
</protein>
<dbReference type="PANTHER" id="PTHR42973">
    <property type="entry name" value="BINDING OXIDOREDUCTASE, PUTATIVE (AFU_ORTHOLOGUE AFUA_1G17690)-RELATED"/>
    <property type="match status" value="1"/>
</dbReference>
<dbReference type="InterPro" id="IPR016166">
    <property type="entry name" value="FAD-bd_PCMH"/>
</dbReference>
<dbReference type="Gene3D" id="3.30.465.10">
    <property type="match status" value="1"/>
</dbReference>
<proteinExistence type="inferred from homology"/>
<dbReference type="OrthoDB" id="2151789at2759"/>
<evidence type="ECO:0000256" key="3">
    <source>
        <dbReference type="ARBA" id="ARBA00022827"/>
    </source>
</evidence>
<dbReference type="InterPro" id="IPR050416">
    <property type="entry name" value="FAD-linked_Oxidoreductase"/>
</dbReference>
<comment type="similarity">
    <text evidence="1">Belongs to the oxygen-dependent FAD-linked oxidoreductase family.</text>
</comment>
<dbReference type="RefSeq" id="XP_037164827.1">
    <property type="nucleotide sequence ID" value="XM_037308053.1"/>
</dbReference>
<keyword evidence="3" id="KW-0274">FAD</keyword>
<evidence type="ECO:0000313" key="6">
    <source>
        <dbReference type="EMBL" id="KAF6235459.1"/>
    </source>
</evidence>
<dbReference type="PROSITE" id="PS51387">
    <property type="entry name" value="FAD_PCMH"/>
    <property type="match status" value="1"/>
</dbReference>
<dbReference type="InterPro" id="IPR016169">
    <property type="entry name" value="FAD-bd_PCMH_sub2"/>
</dbReference>
<dbReference type="GO" id="GO:0016491">
    <property type="term" value="F:oxidoreductase activity"/>
    <property type="evidence" value="ECO:0007669"/>
    <property type="project" value="UniProtKB-KW"/>
</dbReference>
<evidence type="ECO:0000313" key="7">
    <source>
        <dbReference type="Proteomes" id="UP000578531"/>
    </source>
</evidence>
<keyword evidence="7" id="KW-1185">Reference proteome</keyword>
<accession>A0A8H6L4R9</accession>